<evidence type="ECO:0000256" key="1">
    <source>
        <dbReference type="SAM" id="MobiDB-lite"/>
    </source>
</evidence>
<protein>
    <submittedName>
        <fullName evidence="2">Uncharacterized protein</fullName>
    </submittedName>
</protein>
<accession>A0A1B0D0H0</accession>
<dbReference type="AlphaFoldDB" id="A0A1B0D0H0"/>
<reference evidence="2" key="1">
    <citation type="submission" date="2022-08" db="UniProtKB">
        <authorList>
            <consortium name="EnsemblMetazoa"/>
        </authorList>
    </citation>
    <scope>IDENTIFICATION</scope>
    <source>
        <strain evidence="2">Israel</strain>
    </source>
</reference>
<dbReference type="VEuPathDB" id="VectorBase:PPAI000842"/>
<feature type="region of interest" description="Disordered" evidence="1">
    <location>
        <begin position="43"/>
        <end position="80"/>
    </location>
</feature>
<dbReference type="EnsemblMetazoa" id="PPAI000842-RA">
    <property type="protein sequence ID" value="PPAI000842-PA"/>
    <property type="gene ID" value="PPAI000842"/>
</dbReference>
<feature type="compositionally biased region" description="Basic and acidic residues" evidence="1">
    <location>
        <begin position="68"/>
        <end position="80"/>
    </location>
</feature>
<evidence type="ECO:0000313" key="2">
    <source>
        <dbReference type="EnsemblMetazoa" id="PPAI000842-PA"/>
    </source>
</evidence>
<organism evidence="2 3">
    <name type="scientific">Phlebotomus papatasi</name>
    <name type="common">Sandfly</name>
    <dbReference type="NCBI Taxonomy" id="29031"/>
    <lineage>
        <taxon>Eukaryota</taxon>
        <taxon>Metazoa</taxon>
        <taxon>Ecdysozoa</taxon>
        <taxon>Arthropoda</taxon>
        <taxon>Hexapoda</taxon>
        <taxon>Insecta</taxon>
        <taxon>Pterygota</taxon>
        <taxon>Neoptera</taxon>
        <taxon>Endopterygota</taxon>
        <taxon>Diptera</taxon>
        <taxon>Nematocera</taxon>
        <taxon>Psychodoidea</taxon>
        <taxon>Psychodidae</taxon>
        <taxon>Phlebotomus</taxon>
        <taxon>Phlebotomus</taxon>
    </lineage>
</organism>
<evidence type="ECO:0000313" key="3">
    <source>
        <dbReference type="Proteomes" id="UP000092462"/>
    </source>
</evidence>
<keyword evidence="3" id="KW-1185">Reference proteome</keyword>
<sequence>MRNRDHGKNGLIKNVRILFWIEMKPESRCYNEEHEATLPVTPKKDYTTEEESIHEETTGRNGGVAKGNIEKRNGYHDPADMCRDPSGNRILVNSTEVLNQWARYFEDLLNEDTEETGNEIFVIDTEDDNIVDPPSLEDVIDSVKRLKNNNASGLDGIPNEFQGRWAESMGSNT</sequence>
<name>A0A1B0D0H0_PHLPP</name>
<dbReference type="Proteomes" id="UP000092462">
    <property type="component" value="Unassembled WGS sequence"/>
</dbReference>
<dbReference type="EMBL" id="AJVK01021402">
    <property type="status" value="NOT_ANNOTATED_CDS"/>
    <property type="molecule type" value="Genomic_DNA"/>
</dbReference>
<feature type="region of interest" description="Disordered" evidence="1">
    <location>
        <begin position="151"/>
        <end position="173"/>
    </location>
</feature>
<proteinExistence type="predicted"/>